<dbReference type="InterPro" id="IPR008242">
    <property type="entry name" value="Chor_mutase/pphenate_deHydtase"/>
</dbReference>
<comment type="catalytic activity">
    <reaction evidence="1">
        <text>chorismate = prephenate</text>
        <dbReference type="Rhea" id="RHEA:13897"/>
        <dbReference type="ChEBI" id="CHEBI:29748"/>
        <dbReference type="ChEBI" id="CHEBI:29934"/>
        <dbReference type="EC" id="5.4.99.5"/>
    </reaction>
</comment>
<dbReference type="GO" id="GO:0046417">
    <property type="term" value="P:chorismate metabolic process"/>
    <property type="evidence" value="ECO:0007669"/>
    <property type="project" value="InterPro"/>
</dbReference>
<evidence type="ECO:0000256" key="19">
    <source>
        <dbReference type="PIRSR" id="PIRSR001500-2"/>
    </source>
</evidence>
<evidence type="ECO:0000256" key="13">
    <source>
        <dbReference type="ARBA" id="ARBA00023235"/>
    </source>
</evidence>
<dbReference type="SUPFAM" id="SSF48600">
    <property type="entry name" value="Chorismate mutase II"/>
    <property type="match status" value="1"/>
</dbReference>
<evidence type="ECO:0000259" key="22">
    <source>
        <dbReference type="PROSITE" id="PS51671"/>
    </source>
</evidence>
<dbReference type="Proteomes" id="UP000292665">
    <property type="component" value="Unassembled WGS sequence"/>
</dbReference>
<dbReference type="InterPro" id="IPR045865">
    <property type="entry name" value="ACT-like_dom_sf"/>
</dbReference>
<keyword evidence="15" id="KW-0511">Multifunctional enzyme</keyword>
<evidence type="ECO:0000256" key="14">
    <source>
        <dbReference type="ARBA" id="ARBA00023239"/>
    </source>
</evidence>
<dbReference type="PROSITE" id="PS51671">
    <property type="entry name" value="ACT"/>
    <property type="match status" value="1"/>
</dbReference>
<evidence type="ECO:0000256" key="17">
    <source>
        <dbReference type="ARBA" id="ARBA00031520"/>
    </source>
</evidence>
<organism evidence="23 25">
    <name type="scientific">[Ruminococcus] torques</name>
    <dbReference type="NCBI Taxonomy" id="33039"/>
    <lineage>
        <taxon>Bacteria</taxon>
        <taxon>Bacillati</taxon>
        <taxon>Bacillota</taxon>
        <taxon>Clostridia</taxon>
        <taxon>Lachnospirales</taxon>
        <taxon>Lachnospiraceae</taxon>
        <taxon>Mediterraneibacter</taxon>
    </lineage>
</organism>
<keyword evidence="9" id="KW-0963">Cytoplasm</keyword>
<evidence type="ECO:0000256" key="18">
    <source>
        <dbReference type="ARBA" id="ARBA00047848"/>
    </source>
</evidence>
<dbReference type="Pfam" id="PF00800">
    <property type="entry name" value="PDT"/>
    <property type="match status" value="1"/>
</dbReference>
<evidence type="ECO:0000256" key="7">
    <source>
        <dbReference type="ARBA" id="ARBA00014401"/>
    </source>
</evidence>
<reference evidence="24 26" key="2">
    <citation type="journal article" date="2019" name="Science, e1252229">
        <title>Invertible promoters mediate bacterial phase variation, antibiotic resistance, and host adaptation in the gut.</title>
        <authorList>
            <person name="Jiang X."/>
            <person name="Hall A.B."/>
            <person name="Arthur T.D."/>
            <person name="Plichta D.R."/>
            <person name="Covington C.T."/>
            <person name="Poyet M."/>
            <person name="Crothers J."/>
            <person name="Moses P.L."/>
            <person name="Tolonen A.C."/>
            <person name="Vlamakis H."/>
            <person name="Alm E.J."/>
            <person name="Xavier R.J."/>
        </authorList>
    </citation>
    <scope>NUCLEOTIDE SEQUENCE [LARGE SCALE GENOMIC DNA]</scope>
    <source>
        <strain evidence="24">Aa_0143</strain>
        <strain evidence="26">aa_0143</strain>
    </source>
</reference>
<dbReference type="InterPro" id="IPR036979">
    <property type="entry name" value="CM_dom_sf"/>
</dbReference>
<dbReference type="GO" id="GO:0004106">
    <property type="term" value="F:chorismate mutase activity"/>
    <property type="evidence" value="ECO:0007669"/>
    <property type="project" value="UniProtKB-EC"/>
</dbReference>
<dbReference type="GO" id="GO:0005737">
    <property type="term" value="C:cytoplasm"/>
    <property type="evidence" value="ECO:0007669"/>
    <property type="project" value="UniProtKB-SubCell"/>
</dbReference>
<dbReference type="Gene3D" id="3.30.70.260">
    <property type="match status" value="1"/>
</dbReference>
<evidence type="ECO:0000256" key="15">
    <source>
        <dbReference type="ARBA" id="ARBA00023268"/>
    </source>
</evidence>
<dbReference type="SMART" id="SM00830">
    <property type="entry name" value="CM_2"/>
    <property type="match status" value="1"/>
</dbReference>
<evidence type="ECO:0000256" key="10">
    <source>
        <dbReference type="ARBA" id="ARBA00022605"/>
    </source>
</evidence>
<protein>
    <recommendedName>
        <fullName evidence="7">Bifunctional chorismate mutase/prephenate dehydratase</fullName>
        <ecNumber evidence="6">4.2.1.51</ecNumber>
    </recommendedName>
    <alternativeName>
        <fullName evidence="17">Chorismate mutase-prephenate dehydratase</fullName>
    </alternativeName>
    <alternativeName>
        <fullName evidence="8">Prephenate dehydratase</fullName>
    </alternativeName>
    <alternativeName>
        <fullName evidence="16">p-protein</fullName>
    </alternativeName>
</protein>
<evidence type="ECO:0000256" key="2">
    <source>
        <dbReference type="ARBA" id="ARBA00002364"/>
    </source>
</evidence>
<dbReference type="UniPathway" id="UPA00121">
    <property type="reaction ID" value="UER00345"/>
</dbReference>
<evidence type="ECO:0000259" key="21">
    <source>
        <dbReference type="PROSITE" id="PS51171"/>
    </source>
</evidence>
<evidence type="ECO:0000256" key="1">
    <source>
        <dbReference type="ARBA" id="ARBA00000824"/>
    </source>
</evidence>
<dbReference type="AlphaFoldDB" id="A0A173YDK8"/>
<dbReference type="CDD" id="cd13631">
    <property type="entry name" value="PBP2_Ct-PDT_like"/>
    <property type="match status" value="1"/>
</dbReference>
<evidence type="ECO:0000256" key="12">
    <source>
        <dbReference type="ARBA" id="ARBA00023222"/>
    </source>
</evidence>
<evidence type="ECO:0000256" key="11">
    <source>
        <dbReference type="ARBA" id="ARBA00023141"/>
    </source>
</evidence>
<dbReference type="EMBL" id="CYZO01000004">
    <property type="protein sequence ID" value="CUN61723.1"/>
    <property type="molecule type" value="Genomic_DNA"/>
</dbReference>
<reference evidence="23 25" key="1">
    <citation type="submission" date="2015-09" db="EMBL/GenBank/DDBJ databases">
        <authorList>
            <consortium name="Pathogen Informatics"/>
        </authorList>
    </citation>
    <scope>NUCLEOTIDE SEQUENCE [LARGE SCALE GENOMIC DNA]</scope>
    <source>
        <strain evidence="23 25">2789STDY5834841</strain>
    </source>
</reference>
<dbReference type="GO" id="GO:0004664">
    <property type="term" value="F:prephenate dehydratase activity"/>
    <property type="evidence" value="ECO:0007669"/>
    <property type="project" value="UniProtKB-EC"/>
</dbReference>
<dbReference type="EMBL" id="RCYR01000002">
    <property type="protein sequence ID" value="RYS81789.1"/>
    <property type="molecule type" value="Genomic_DNA"/>
</dbReference>
<evidence type="ECO:0000313" key="26">
    <source>
        <dbReference type="Proteomes" id="UP000292665"/>
    </source>
</evidence>
<evidence type="ECO:0000256" key="8">
    <source>
        <dbReference type="ARBA" id="ARBA00021872"/>
    </source>
</evidence>
<evidence type="ECO:0000256" key="5">
    <source>
        <dbReference type="ARBA" id="ARBA00004817"/>
    </source>
</evidence>
<dbReference type="Pfam" id="PF01817">
    <property type="entry name" value="CM_2"/>
    <property type="match status" value="1"/>
</dbReference>
<comment type="pathway">
    <text evidence="4">Amino-acid biosynthesis; L-phenylalanine biosynthesis; phenylpyruvate from prephenate: step 1/1.</text>
</comment>
<feature type="site" description="Essential for prephenate dehydratase activity" evidence="19">
    <location>
        <position position="281"/>
    </location>
</feature>
<evidence type="ECO:0000313" key="24">
    <source>
        <dbReference type="EMBL" id="RYS81789.1"/>
    </source>
</evidence>
<comment type="pathway">
    <text evidence="5">Metabolic intermediate biosynthesis; prephenate biosynthesis; prephenate from chorismate: step 1/1.</text>
</comment>
<dbReference type="PROSITE" id="PS51168">
    <property type="entry name" value="CHORISMATE_MUT_2"/>
    <property type="match status" value="1"/>
</dbReference>
<evidence type="ECO:0000256" key="4">
    <source>
        <dbReference type="ARBA" id="ARBA00004741"/>
    </source>
</evidence>
<feature type="domain" description="ACT" evidence="22">
    <location>
        <begin position="300"/>
        <end position="376"/>
    </location>
</feature>
<dbReference type="InterPro" id="IPR001086">
    <property type="entry name" value="Preph_deHydtase"/>
</dbReference>
<dbReference type="UniPathway" id="UPA00120">
    <property type="reaction ID" value="UER00203"/>
</dbReference>
<dbReference type="SUPFAM" id="SSF53850">
    <property type="entry name" value="Periplasmic binding protein-like II"/>
    <property type="match status" value="1"/>
</dbReference>
<evidence type="ECO:0000256" key="9">
    <source>
        <dbReference type="ARBA" id="ARBA00022490"/>
    </source>
</evidence>
<keyword evidence="14" id="KW-0456">Lyase</keyword>
<dbReference type="GeneID" id="97328609"/>
<dbReference type="PROSITE" id="PS51171">
    <property type="entry name" value="PREPHENATE_DEHYDR_3"/>
    <property type="match status" value="1"/>
</dbReference>
<proteinExistence type="predicted"/>
<dbReference type="Proteomes" id="UP000095787">
    <property type="component" value="Unassembled WGS sequence"/>
</dbReference>
<dbReference type="RefSeq" id="WP_004846182.1">
    <property type="nucleotide sequence ID" value="NZ_CATVPX010000004.1"/>
</dbReference>
<keyword evidence="10" id="KW-0028">Amino-acid biosynthesis</keyword>
<dbReference type="Gene3D" id="1.20.59.10">
    <property type="entry name" value="Chorismate mutase"/>
    <property type="match status" value="1"/>
</dbReference>
<dbReference type="EC" id="4.2.1.51" evidence="6"/>
<evidence type="ECO:0000259" key="20">
    <source>
        <dbReference type="PROSITE" id="PS51168"/>
    </source>
</evidence>
<keyword evidence="13" id="KW-0413">Isomerase</keyword>
<dbReference type="SUPFAM" id="SSF55021">
    <property type="entry name" value="ACT-like"/>
    <property type="match status" value="1"/>
</dbReference>
<evidence type="ECO:0000256" key="16">
    <source>
        <dbReference type="ARBA" id="ARBA00031175"/>
    </source>
</evidence>
<evidence type="ECO:0000256" key="6">
    <source>
        <dbReference type="ARBA" id="ARBA00013147"/>
    </source>
</evidence>
<dbReference type="PANTHER" id="PTHR21022:SF19">
    <property type="entry name" value="PREPHENATE DEHYDRATASE-RELATED"/>
    <property type="match status" value="1"/>
</dbReference>
<keyword evidence="11" id="KW-0057">Aromatic amino acid biosynthesis</keyword>
<feature type="domain" description="Prephenate dehydratase" evidence="21">
    <location>
        <begin position="111"/>
        <end position="288"/>
    </location>
</feature>
<feature type="domain" description="Chorismate mutase" evidence="20">
    <location>
        <begin position="1"/>
        <end position="88"/>
    </location>
</feature>
<keyword evidence="12" id="KW-0584">Phenylalanine biosynthesis</keyword>
<evidence type="ECO:0000313" key="25">
    <source>
        <dbReference type="Proteomes" id="UP000095787"/>
    </source>
</evidence>
<sequence length="376" mass="42608">MTSLGELREALDKIDNEIAELYEKRMEVCRKVGEYKVKSGKKVFDRQREKEKLADVMSKVEGDFNKKGIQELYQQLMSMSRKLQYSQLVEAGALGRLPFIRIENLDRENARVVFQGTEGAYSQAAMYQFFGRDVNNFHVRTFREAMEAIEEGSADYAVLPIENSTAGTVNEMYDLLDEFENYIVAETILPVVHTLSGLPGAKLSDIKKVYSKTEALMQTSEFLDDHGDWQKISVVNTAVAAKKVIEEQDISQAAVCSAYAAKVHGLEVLVDEINDDEDNSTRFIVVTNQKIFLKNASKISIRFDSPHQSGSLYGILSHFIYNDLNMTKIASRPIKGRPWEYCFFVDFEGNLEDPAVKNAIRGLREEATNLKILGNY</sequence>
<comment type="function">
    <text evidence="2">Catalyzes the Claisen rearrangement of chorismate to prephenate and the decarboxylation/dehydration of prephenate to phenylpyruvate.</text>
</comment>
<comment type="catalytic activity">
    <reaction evidence="18">
        <text>prephenate + H(+) = 3-phenylpyruvate + CO2 + H2O</text>
        <dbReference type="Rhea" id="RHEA:21648"/>
        <dbReference type="ChEBI" id="CHEBI:15377"/>
        <dbReference type="ChEBI" id="CHEBI:15378"/>
        <dbReference type="ChEBI" id="CHEBI:16526"/>
        <dbReference type="ChEBI" id="CHEBI:18005"/>
        <dbReference type="ChEBI" id="CHEBI:29934"/>
        <dbReference type="EC" id="4.2.1.51"/>
    </reaction>
</comment>
<name>A0A173YDK8_9FIRM</name>
<evidence type="ECO:0000313" key="23">
    <source>
        <dbReference type="EMBL" id="CUN61723.1"/>
    </source>
</evidence>
<evidence type="ECO:0000256" key="3">
    <source>
        <dbReference type="ARBA" id="ARBA00004496"/>
    </source>
</evidence>
<accession>A0A173YDK8</accession>
<dbReference type="GO" id="GO:0009094">
    <property type="term" value="P:L-phenylalanine biosynthetic process"/>
    <property type="evidence" value="ECO:0007669"/>
    <property type="project" value="UniProtKB-UniPathway"/>
</dbReference>
<dbReference type="InterPro" id="IPR036263">
    <property type="entry name" value="Chorismate_II_sf"/>
</dbReference>
<dbReference type="CDD" id="cd04905">
    <property type="entry name" value="ACT_CM-PDT"/>
    <property type="match status" value="1"/>
</dbReference>
<comment type="subcellular location">
    <subcellularLocation>
        <location evidence="3">Cytoplasm</location>
    </subcellularLocation>
</comment>
<gene>
    <name evidence="23" type="primary">pheA</name>
    <name evidence="24" type="ORF">EAI93_02835</name>
    <name evidence="23" type="ORF">ERS852456_00361</name>
</gene>
<dbReference type="PANTHER" id="PTHR21022">
    <property type="entry name" value="PREPHENATE DEHYDRATASE P PROTEIN"/>
    <property type="match status" value="1"/>
</dbReference>
<dbReference type="PIRSF" id="PIRSF001500">
    <property type="entry name" value="Chor_mut_pdt_Ppr"/>
    <property type="match status" value="1"/>
</dbReference>
<dbReference type="InterPro" id="IPR002701">
    <property type="entry name" value="CM_II_prokaryot"/>
</dbReference>
<dbReference type="InterPro" id="IPR002912">
    <property type="entry name" value="ACT_dom"/>
</dbReference>
<dbReference type="Gene3D" id="3.40.190.10">
    <property type="entry name" value="Periplasmic binding protein-like II"/>
    <property type="match status" value="2"/>
</dbReference>